<protein>
    <recommendedName>
        <fullName evidence="4">DUF2489 domain-containing protein</fullName>
    </recommendedName>
</protein>
<dbReference type="AlphaFoldDB" id="A0A3A3FJD1"/>
<name>A0A3A3FJD1_9BURK</name>
<sequence length="147" mass="17088">MGTALPIIVALVAGFFSLLGGFFGAKLTRRTEYEKWLRQERGTVFGEFLRQINKAQAEALDAIYSTERTDLMRDIRVSEIFQPLRAQENIVRLYLHPDDRQAFSEEISKFIVAYSPTTEQMKRLKQSEATLKHVQEVFERTIFVRPE</sequence>
<proteinExistence type="predicted"/>
<keyword evidence="1" id="KW-0812">Transmembrane</keyword>
<reference evidence="3" key="1">
    <citation type="submission" date="2018-09" db="EMBL/GenBank/DDBJ databases">
        <authorList>
            <person name="Zhu H."/>
        </authorList>
    </citation>
    <scope>NUCLEOTIDE SEQUENCE [LARGE SCALE GENOMIC DNA]</scope>
    <source>
        <strain evidence="3">K1R23-30</strain>
    </source>
</reference>
<keyword evidence="1" id="KW-1133">Transmembrane helix</keyword>
<evidence type="ECO:0000313" key="3">
    <source>
        <dbReference type="Proteomes" id="UP000265955"/>
    </source>
</evidence>
<evidence type="ECO:0000313" key="2">
    <source>
        <dbReference type="EMBL" id="RJF92664.1"/>
    </source>
</evidence>
<gene>
    <name evidence="2" type="ORF">D3871_29220</name>
</gene>
<feature type="transmembrane region" description="Helical" evidence="1">
    <location>
        <begin position="6"/>
        <end position="25"/>
    </location>
</feature>
<keyword evidence="3" id="KW-1185">Reference proteome</keyword>
<comment type="caution">
    <text evidence="2">The sequence shown here is derived from an EMBL/GenBank/DDBJ whole genome shotgun (WGS) entry which is preliminary data.</text>
</comment>
<evidence type="ECO:0000256" key="1">
    <source>
        <dbReference type="SAM" id="Phobius"/>
    </source>
</evidence>
<dbReference type="RefSeq" id="WP_119772655.1">
    <property type="nucleotide sequence ID" value="NZ_QYUO01000003.1"/>
</dbReference>
<keyword evidence="1" id="KW-0472">Membrane</keyword>
<accession>A0A3A3FJD1</accession>
<organism evidence="2 3">
    <name type="scientific">Noviherbaspirillum saxi</name>
    <dbReference type="NCBI Taxonomy" id="2320863"/>
    <lineage>
        <taxon>Bacteria</taxon>
        <taxon>Pseudomonadati</taxon>
        <taxon>Pseudomonadota</taxon>
        <taxon>Betaproteobacteria</taxon>
        <taxon>Burkholderiales</taxon>
        <taxon>Oxalobacteraceae</taxon>
        <taxon>Noviherbaspirillum</taxon>
    </lineage>
</organism>
<dbReference type="Proteomes" id="UP000265955">
    <property type="component" value="Unassembled WGS sequence"/>
</dbReference>
<dbReference type="EMBL" id="QYUO01000003">
    <property type="protein sequence ID" value="RJF92664.1"/>
    <property type="molecule type" value="Genomic_DNA"/>
</dbReference>
<evidence type="ECO:0008006" key="4">
    <source>
        <dbReference type="Google" id="ProtNLM"/>
    </source>
</evidence>